<gene>
    <name evidence="5" type="ORF">DB43_GT00230</name>
</gene>
<evidence type="ECO:0000256" key="2">
    <source>
        <dbReference type="ARBA" id="ARBA00023125"/>
    </source>
</evidence>
<comment type="caution">
    <text evidence="5">The sequence shown here is derived from an EMBL/GenBank/DDBJ whole genome shotgun (WGS) entry which is preliminary data.</text>
</comment>
<dbReference type="InterPro" id="IPR050807">
    <property type="entry name" value="TransReg_Diox_bact_type"/>
</dbReference>
<evidence type="ECO:0000259" key="4">
    <source>
        <dbReference type="PROSITE" id="PS50943"/>
    </source>
</evidence>
<reference evidence="5 6" key="1">
    <citation type="journal article" date="2014" name="Mol. Biol. Evol.">
        <title>Massive expansion of Ubiquitination-related gene families within the Chlamydiae.</title>
        <authorList>
            <person name="Domman D."/>
            <person name="Collingro A."/>
            <person name="Lagkouvardos I."/>
            <person name="Gehre L."/>
            <person name="Weinmaier T."/>
            <person name="Rattei T."/>
            <person name="Subtil A."/>
            <person name="Horn M."/>
        </authorList>
    </citation>
    <scope>NUCLEOTIDE SEQUENCE [LARGE SCALE GENOMIC DNA]</scope>
    <source>
        <strain evidence="5 6">OEW1</strain>
    </source>
</reference>
<dbReference type="GO" id="GO:0005829">
    <property type="term" value="C:cytosol"/>
    <property type="evidence" value="ECO:0007669"/>
    <property type="project" value="TreeGrafter"/>
</dbReference>
<dbReference type="Proteomes" id="UP000031307">
    <property type="component" value="Unassembled WGS sequence"/>
</dbReference>
<dbReference type="PANTHER" id="PTHR46797">
    <property type="entry name" value="HTH-TYPE TRANSCRIPTIONAL REGULATOR"/>
    <property type="match status" value="1"/>
</dbReference>
<dbReference type="CDD" id="cd00093">
    <property type="entry name" value="HTH_XRE"/>
    <property type="match status" value="1"/>
</dbReference>
<dbReference type="Gene3D" id="1.10.260.40">
    <property type="entry name" value="lambda repressor-like DNA-binding domains"/>
    <property type="match status" value="1"/>
</dbReference>
<keyword evidence="2" id="KW-0238">DNA-binding</keyword>
<dbReference type="InterPro" id="IPR001387">
    <property type="entry name" value="Cro/C1-type_HTH"/>
</dbReference>
<evidence type="ECO:0000256" key="3">
    <source>
        <dbReference type="ARBA" id="ARBA00023163"/>
    </source>
</evidence>
<keyword evidence="3" id="KW-0804">Transcription</keyword>
<name>A0A0C1E7L0_9BACT</name>
<dbReference type="GO" id="GO:0003677">
    <property type="term" value="F:DNA binding"/>
    <property type="evidence" value="ECO:0007669"/>
    <property type="project" value="UniProtKB-KW"/>
</dbReference>
<proteinExistence type="predicted"/>
<dbReference type="PATRIC" id="fig|83552.4.peg.1687"/>
<keyword evidence="1" id="KW-0805">Transcription regulation</keyword>
<dbReference type="AlphaFoldDB" id="A0A0C1E7L0"/>
<dbReference type="PANTHER" id="PTHR46797:SF23">
    <property type="entry name" value="HTH-TYPE TRANSCRIPTIONAL REGULATOR SUTR"/>
    <property type="match status" value="1"/>
</dbReference>
<protein>
    <submittedName>
        <fullName evidence="5">BamHI control element</fullName>
    </submittedName>
</protein>
<dbReference type="InterPro" id="IPR010982">
    <property type="entry name" value="Lambda_DNA-bd_dom_sf"/>
</dbReference>
<dbReference type="SUPFAM" id="SSF47413">
    <property type="entry name" value="lambda repressor-like DNA-binding domains"/>
    <property type="match status" value="1"/>
</dbReference>
<dbReference type="Pfam" id="PF01381">
    <property type="entry name" value="HTH_3"/>
    <property type="match status" value="1"/>
</dbReference>
<evidence type="ECO:0000256" key="1">
    <source>
        <dbReference type="ARBA" id="ARBA00023015"/>
    </source>
</evidence>
<evidence type="ECO:0000313" key="6">
    <source>
        <dbReference type="Proteomes" id="UP000031307"/>
    </source>
</evidence>
<accession>A0A0C1E7L0</accession>
<organism evidence="5 6">
    <name type="scientific">Parachlamydia acanthamoebae</name>
    <dbReference type="NCBI Taxonomy" id="83552"/>
    <lineage>
        <taxon>Bacteria</taxon>
        <taxon>Pseudomonadati</taxon>
        <taxon>Chlamydiota</taxon>
        <taxon>Chlamydiia</taxon>
        <taxon>Parachlamydiales</taxon>
        <taxon>Parachlamydiaceae</taxon>
        <taxon>Parachlamydia</taxon>
    </lineage>
</organism>
<dbReference type="GO" id="GO:0003700">
    <property type="term" value="F:DNA-binding transcription factor activity"/>
    <property type="evidence" value="ECO:0007669"/>
    <property type="project" value="TreeGrafter"/>
</dbReference>
<sequence length="95" mass="10915">MSVLLNYFRSAMEEIISKRDREKIKIGFGELVRQKRQALGISQEELAFRSGLHRTYVGSVERGERNLSIENVFILAKALECHPRDLIPNLAQKNS</sequence>
<dbReference type="PROSITE" id="PS50943">
    <property type="entry name" value="HTH_CROC1"/>
    <property type="match status" value="1"/>
</dbReference>
<dbReference type="EMBL" id="JSAM01000089">
    <property type="protein sequence ID" value="KIA77182.1"/>
    <property type="molecule type" value="Genomic_DNA"/>
</dbReference>
<dbReference type="SMART" id="SM00530">
    <property type="entry name" value="HTH_XRE"/>
    <property type="match status" value="1"/>
</dbReference>
<evidence type="ECO:0000313" key="5">
    <source>
        <dbReference type="EMBL" id="KIA77182.1"/>
    </source>
</evidence>
<feature type="domain" description="HTH cro/C1-type" evidence="4">
    <location>
        <begin position="32"/>
        <end position="86"/>
    </location>
</feature>